<evidence type="ECO:0000313" key="4">
    <source>
        <dbReference type="Proteomes" id="UP000198888"/>
    </source>
</evidence>
<evidence type="ECO:0000313" key="3">
    <source>
        <dbReference type="EMBL" id="SEI66276.1"/>
    </source>
</evidence>
<organism evidence="3 4">
    <name type="scientific">Halohasta litchfieldiae</name>
    <dbReference type="NCBI Taxonomy" id="1073996"/>
    <lineage>
        <taxon>Archaea</taxon>
        <taxon>Methanobacteriati</taxon>
        <taxon>Methanobacteriota</taxon>
        <taxon>Stenosarchaea group</taxon>
        <taxon>Halobacteria</taxon>
        <taxon>Halobacteriales</taxon>
        <taxon>Haloferacaceae</taxon>
        <taxon>Halohasta</taxon>
    </lineage>
</organism>
<feature type="region of interest" description="Disordered" evidence="1">
    <location>
        <begin position="229"/>
        <end position="264"/>
    </location>
</feature>
<feature type="region of interest" description="Disordered" evidence="1">
    <location>
        <begin position="176"/>
        <end position="203"/>
    </location>
</feature>
<evidence type="ECO:0000259" key="2">
    <source>
        <dbReference type="Pfam" id="PF14344"/>
    </source>
</evidence>
<dbReference type="GeneID" id="35004008"/>
<name>A0A1H6SH80_9EURY</name>
<dbReference type="Pfam" id="PF14344">
    <property type="entry name" value="DUF4397"/>
    <property type="match status" value="1"/>
</dbReference>
<dbReference type="InterPro" id="IPR025510">
    <property type="entry name" value="DUF4397"/>
</dbReference>
<dbReference type="OrthoDB" id="187327at2157"/>
<gene>
    <name evidence="3" type="ORF">SAMN05444271_10545</name>
</gene>
<reference evidence="3 4" key="1">
    <citation type="submission" date="2016-10" db="EMBL/GenBank/DDBJ databases">
        <authorList>
            <person name="de Groot N.N."/>
        </authorList>
    </citation>
    <scope>NUCLEOTIDE SEQUENCE [LARGE SCALE GENOMIC DNA]</scope>
    <source>
        <strain evidence="3 4">DSM 22187</strain>
    </source>
</reference>
<dbReference type="RefSeq" id="WP_089671344.1">
    <property type="nucleotide sequence ID" value="NZ_CP024845.1"/>
</dbReference>
<protein>
    <recommendedName>
        <fullName evidence="2">DUF4397 domain-containing protein</fullName>
    </recommendedName>
</protein>
<keyword evidence="4" id="KW-1185">Reference proteome</keyword>
<dbReference type="Proteomes" id="UP000198888">
    <property type="component" value="Unassembled WGS sequence"/>
</dbReference>
<evidence type="ECO:0000256" key="1">
    <source>
        <dbReference type="SAM" id="MobiDB-lite"/>
    </source>
</evidence>
<feature type="domain" description="DUF4397" evidence="2">
    <location>
        <begin position="52"/>
        <end position="169"/>
    </location>
</feature>
<accession>A0A2H4Q6H3</accession>
<sequence>MTQTPRRDVLKAAGTVAIVGGLAGCAGGEGQSTGQQNETDGTQQDGGQMGAFRVAHMSTDAPNVDVLVDEEPVIEDLGFREVSPYQELEPGPYQVQVAATGDPETLVFDEEIEAQAGVTNTAVAYGEASGGPDTAFTVDVLEDDPSDPGEGMSRVRLFHASPDAGDVNIIVTEAPEGGQQPEENQTEEGTEENQTQDGQPTDLPQQGAVLFEAVGFGESTAQEVPAGDYSLGVVPADDDDQQAQNETNQTQQEPEPEDAQSTQEPVAEFDLAAEGQTVYSAFATGYVSPEDAPVDEAFEVITVVDAEAGERADGGTDSGGMMTLTR</sequence>
<proteinExistence type="predicted"/>
<feature type="region of interest" description="Disordered" evidence="1">
    <location>
        <begin position="28"/>
        <end position="47"/>
    </location>
</feature>
<dbReference type="EMBL" id="FNYR01000005">
    <property type="protein sequence ID" value="SEI66276.1"/>
    <property type="molecule type" value="Genomic_DNA"/>
</dbReference>
<dbReference type="PROSITE" id="PS51257">
    <property type="entry name" value="PROKAR_LIPOPROTEIN"/>
    <property type="match status" value="1"/>
</dbReference>
<dbReference type="STRING" id="1073996.SAMN05444271_10545"/>
<feature type="compositionally biased region" description="Low complexity" evidence="1">
    <location>
        <begin position="242"/>
        <end position="253"/>
    </location>
</feature>
<dbReference type="AlphaFoldDB" id="A0A1H6SH80"/>
<feature type="compositionally biased region" description="Low complexity" evidence="1">
    <location>
        <begin position="33"/>
        <end position="46"/>
    </location>
</feature>
<dbReference type="InterPro" id="IPR006311">
    <property type="entry name" value="TAT_signal"/>
</dbReference>
<dbReference type="PROSITE" id="PS51318">
    <property type="entry name" value="TAT"/>
    <property type="match status" value="1"/>
</dbReference>
<accession>A0A1H6SH80</accession>
<dbReference type="KEGG" id="hae:halTADL_3242"/>